<comment type="caution">
    <text evidence="1">The sequence shown here is derived from an EMBL/GenBank/DDBJ whole genome shotgun (WGS) entry which is preliminary data.</text>
</comment>
<keyword evidence="2" id="KW-1185">Reference proteome</keyword>
<dbReference type="Proteomes" id="UP000618795">
    <property type="component" value="Unassembled WGS sequence"/>
</dbReference>
<proteinExistence type="predicted"/>
<accession>A0A918IGN0</accession>
<sequence length="124" mass="13738">MTPTTVPLLPEAVQRWWRTVPDGLSVSQAQSGVDKLAHRMDERRLPIRGVSTTVDELAKFEALLDIPVRPLPAELEVERTVNPQSLVQFDGTATPSRRACLASRSKYCTAWARTIYGLPPQAGQ</sequence>
<dbReference type="AlphaFoldDB" id="A0A918IGN0"/>
<reference evidence="1" key="2">
    <citation type="submission" date="2020-09" db="EMBL/GenBank/DDBJ databases">
        <authorList>
            <person name="Sun Q."/>
            <person name="Ohkuma M."/>
        </authorList>
    </citation>
    <scope>NUCLEOTIDE SEQUENCE</scope>
    <source>
        <strain evidence="1">JCM 4369</strain>
    </source>
</reference>
<evidence type="ECO:0000313" key="1">
    <source>
        <dbReference type="EMBL" id="GGV12634.1"/>
    </source>
</evidence>
<name>A0A918IGN0_9ACTN</name>
<protein>
    <submittedName>
        <fullName evidence="1">Uncharacterized protein</fullName>
    </submittedName>
</protein>
<organism evidence="1 2">
    <name type="scientific">Streptomyces filipinensis</name>
    <dbReference type="NCBI Taxonomy" id="66887"/>
    <lineage>
        <taxon>Bacteria</taxon>
        <taxon>Bacillati</taxon>
        <taxon>Actinomycetota</taxon>
        <taxon>Actinomycetes</taxon>
        <taxon>Kitasatosporales</taxon>
        <taxon>Streptomycetaceae</taxon>
        <taxon>Streptomyces</taxon>
    </lineage>
</organism>
<evidence type="ECO:0000313" key="2">
    <source>
        <dbReference type="Proteomes" id="UP000618795"/>
    </source>
</evidence>
<gene>
    <name evidence="1" type="ORF">GCM10010260_59280</name>
</gene>
<reference evidence="1" key="1">
    <citation type="journal article" date="2014" name="Int. J. Syst. Evol. Microbiol.">
        <title>Complete genome sequence of Corynebacterium casei LMG S-19264T (=DSM 44701T), isolated from a smear-ripened cheese.</title>
        <authorList>
            <consortium name="US DOE Joint Genome Institute (JGI-PGF)"/>
            <person name="Walter F."/>
            <person name="Albersmeier A."/>
            <person name="Kalinowski J."/>
            <person name="Ruckert C."/>
        </authorList>
    </citation>
    <scope>NUCLEOTIDE SEQUENCE</scope>
    <source>
        <strain evidence="1">JCM 4369</strain>
    </source>
</reference>
<dbReference type="EMBL" id="BMTD01000015">
    <property type="protein sequence ID" value="GGV12634.1"/>
    <property type="molecule type" value="Genomic_DNA"/>
</dbReference>